<dbReference type="PANTHER" id="PTHR33371:SF16">
    <property type="entry name" value="MCE-FAMILY PROTEIN MCE3F"/>
    <property type="match status" value="1"/>
</dbReference>
<proteinExistence type="predicted"/>
<evidence type="ECO:0000259" key="2">
    <source>
        <dbReference type="Pfam" id="PF02470"/>
    </source>
</evidence>
<feature type="transmembrane region" description="Helical" evidence="1">
    <location>
        <begin position="20"/>
        <end position="39"/>
    </location>
</feature>
<dbReference type="PANTHER" id="PTHR33371">
    <property type="entry name" value="INTERMEMBRANE PHOSPHOLIPID TRANSPORT SYSTEM BINDING PROTEIN MLAD-RELATED"/>
    <property type="match status" value="1"/>
</dbReference>
<dbReference type="EMBL" id="QQAZ01000001">
    <property type="protein sequence ID" value="RDI55845.1"/>
    <property type="molecule type" value="Genomic_DNA"/>
</dbReference>
<evidence type="ECO:0000256" key="1">
    <source>
        <dbReference type="SAM" id="Phobius"/>
    </source>
</evidence>
<keyword evidence="1" id="KW-0812">Transmembrane</keyword>
<name>A0A370HFQ4_9NOCA</name>
<dbReference type="InterPro" id="IPR003399">
    <property type="entry name" value="Mce/MlaD"/>
</dbReference>
<dbReference type="Pfam" id="PF02470">
    <property type="entry name" value="MlaD"/>
    <property type="match status" value="1"/>
</dbReference>
<keyword evidence="1" id="KW-0472">Membrane</keyword>
<keyword evidence="1" id="KW-1133">Transmembrane helix</keyword>
<organism evidence="3 4">
    <name type="scientific">Nocardia mexicana</name>
    <dbReference type="NCBI Taxonomy" id="279262"/>
    <lineage>
        <taxon>Bacteria</taxon>
        <taxon>Bacillati</taxon>
        <taxon>Actinomycetota</taxon>
        <taxon>Actinomycetes</taxon>
        <taxon>Mycobacteriales</taxon>
        <taxon>Nocardiaceae</taxon>
        <taxon>Nocardia</taxon>
    </lineage>
</organism>
<reference evidence="3 4" key="1">
    <citation type="submission" date="2018-07" db="EMBL/GenBank/DDBJ databases">
        <title>Genomic Encyclopedia of Type Strains, Phase IV (KMG-IV): sequencing the most valuable type-strain genomes for metagenomic binning, comparative biology and taxonomic classification.</title>
        <authorList>
            <person name="Goeker M."/>
        </authorList>
    </citation>
    <scope>NUCLEOTIDE SEQUENCE [LARGE SCALE GENOMIC DNA]</scope>
    <source>
        <strain evidence="3 4">DSM 44952</strain>
    </source>
</reference>
<dbReference type="RefSeq" id="WP_068021814.1">
    <property type="nucleotide sequence ID" value="NZ_QQAZ01000001.1"/>
</dbReference>
<accession>A0A370HFQ4</accession>
<dbReference type="InterPro" id="IPR052336">
    <property type="entry name" value="MlaD_Phospholipid_Transporter"/>
</dbReference>
<gene>
    <name evidence="3" type="ORF">DFR68_101681</name>
</gene>
<dbReference type="AlphaFoldDB" id="A0A370HFQ4"/>
<dbReference type="GO" id="GO:0005576">
    <property type="term" value="C:extracellular region"/>
    <property type="evidence" value="ECO:0007669"/>
    <property type="project" value="TreeGrafter"/>
</dbReference>
<dbReference type="STRING" id="1210089.GCA_001613165_04098"/>
<keyword evidence="4" id="KW-1185">Reference proteome</keyword>
<evidence type="ECO:0000313" key="4">
    <source>
        <dbReference type="Proteomes" id="UP000255355"/>
    </source>
</evidence>
<dbReference type="Proteomes" id="UP000255355">
    <property type="component" value="Unassembled WGS sequence"/>
</dbReference>
<sequence length="343" mass="36268">MGVFVDHSGRSAGPWSLRLRGVVIAALIAVVAIVVTGYAQGRFTDRFRLTIDAVTLGEGLAPGAEVKFHGFAIGRVRHVETVGYGHQRIELDLDRGQARALTDAISARFTSSNVFGSSAIELVPTGQGAPLPENATLHIGENAQNATVAGMFRRAARLTQVLDSDTVRHLFDLLIDNSDALGPTVESFFETARMLATDQRAPLAHYLGVGAEVSGGAAELSPPVVEAILGILDQSVYFGEAANRARTNRSLDGVDTVLLRGVADLLERGNPDLARILGGVLDVAVPIGVSLGTVAPAYDRVHGLIEHMGEAFPVVDGRVQLQLEVIVKTMPYLVDSIAAPGAR</sequence>
<protein>
    <submittedName>
        <fullName evidence="3">MlaD protein</fullName>
    </submittedName>
</protein>
<evidence type="ECO:0000313" key="3">
    <source>
        <dbReference type="EMBL" id="RDI55845.1"/>
    </source>
</evidence>
<dbReference type="OrthoDB" id="4367345at2"/>
<feature type="domain" description="Mce/MlaD" evidence="2">
    <location>
        <begin position="58"/>
        <end position="124"/>
    </location>
</feature>
<comment type="caution">
    <text evidence="3">The sequence shown here is derived from an EMBL/GenBank/DDBJ whole genome shotgun (WGS) entry which is preliminary data.</text>
</comment>